<dbReference type="EMBL" id="JAINUG010000001">
    <property type="protein sequence ID" value="KAJ8418822.1"/>
    <property type="molecule type" value="Genomic_DNA"/>
</dbReference>
<proteinExistence type="predicted"/>
<sequence>MNVEPAVKQLIMSQSKQKHPIVVISTTCAFSAGSQQGVCFCWREEIQLLTLSRSCATRDISSGKPLSEHPVGSIAMGAETRGVTRPLFPVHLGVEPVALPGLGLRCAVEEVDEAVRRRDSEPCCAECSAIVSQAGNYPSSTTAEIITAKAPSHI</sequence>
<evidence type="ECO:0000313" key="1">
    <source>
        <dbReference type="EMBL" id="KAJ8418822.1"/>
    </source>
</evidence>
<keyword evidence="2" id="KW-1185">Reference proteome</keyword>
<dbReference type="AlphaFoldDB" id="A0AAD7TDV5"/>
<gene>
    <name evidence="1" type="ORF">AAFF_G00003210</name>
</gene>
<name>A0AAD7TDV5_9TELE</name>
<dbReference type="Proteomes" id="UP001221898">
    <property type="component" value="Unassembled WGS sequence"/>
</dbReference>
<accession>A0AAD7TDV5</accession>
<organism evidence="1 2">
    <name type="scientific">Aldrovandia affinis</name>
    <dbReference type="NCBI Taxonomy" id="143900"/>
    <lineage>
        <taxon>Eukaryota</taxon>
        <taxon>Metazoa</taxon>
        <taxon>Chordata</taxon>
        <taxon>Craniata</taxon>
        <taxon>Vertebrata</taxon>
        <taxon>Euteleostomi</taxon>
        <taxon>Actinopterygii</taxon>
        <taxon>Neopterygii</taxon>
        <taxon>Teleostei</taxon>
        <taxon>Notacanthiformes</taxon>
        <taxon>Halosauridae</taxon>
        <taxon>Aldrovandia</taxon>
    </lineage>
</organism>
<evidence type="ECO:0000313" key="2">
    <source>
        <dbReference type="Proteomes" id="UP001221898"/>
    </source>
</evidence>
<comment type="caution">
    <text evidence="1">The sequence shown here is derived from an EMBL/GenBank/DDBJ whole genome shotgun (WGS) entry which is preliminary data.</text>
</comment>
<reference evidence="1" key="1">
    <citation type="journal article" date="2023" name="Science">
        <title>Genome structures resolve the early diversification of teleost fishes.</title>
        <authorList>
            <person name="Parey E."/>
            <person name="Louis A."/>
            <person name="Montfort J."/>
            <person name="Bouchez O."/>
            <person name="Roques C."/>
            <person name="Iampietro C."/>
            <person name="Lluch J."/>
            <person name="Castinel A."/>
            <person name="Donnadieu C."/>
            <person name="Desvignes T."/>
            <person name="Floi Bucao C."/>
            <person name="Jouanno E."/>
            <person name="Wen M."/>
            <person name="Mejri S."/>
            <person name="Dirks R."/>
            <person name="Jansen H."/>
            <person name="Henkel C."/>
            <person name="Chen W.J."/>
            <person name="Zahm M."/>
            <person name="Cabau C."/>
            <person name="Klopp C."/>
            <person name="Thompson A.W."/>
            <person name="Robinson-Rechavi M."/>
            <person name="Braasch I."/>
            <person name="Lecointre G."/>
            <person name="Bobe J."/>
            <person name="Postlethwait J.H."/>
            <person name="Berthelot C."/>
            <person name="Roest Crollius H."/>
            <person name="Guiguen Y."/>
        </authorList>
    </citation>
    <scope>NUCLEOTIDE SEQUENCE</scope>
    <source>
        <strain evidence="1">NC1722</strain>
    </source>
</reference>
<protein>
    <submittedName>
        <fullName evidence="1">Uncharacterized protein</fullName>
    </submittedName>
</protein>